<dbReference type="GO" id="GO:0050766">
    <property type="term" value="P:positive regulation of phagocytosis"/>
    <property type="evidence" value="ECO:0007669"/>
    <property type="project" value="EnsemblProtists"/>
</dbReference>
<evidence type="ECO:0000256" key="10">
    <source>
        <dbReference type="ARBA" id="ARBA00037868"/>
    </source>
</evidence>
<dbReference type="GO" id="GO:0046847">
    <property type="term" value="P:filopodium assembly"/>
    <property type="evidence" value="ECO:0007669"/>
    <property type="project" value="EnsemblProtists"/>
</dbReference>
<dbReference type="PANTHER" id="PTHR47978">
    <property type="match status" value="1"/>
</dbReference>
<keyword evidence="13" id="KW-1185">Reference proteome</keyword>
<feature type="region of interest" description="Disordered" evidence="11">
    <location>
        <begin position="176"/>
        <end position="212"/>
    </location>
</feature>
<dbReference type="GO" id="GO:0015031">
    <property type="term" value="P:protein transport"/>
    <property type="evidence" value="ECO:0007669"/>
    <property type="project" value="UniProtKB-KW"/>
</dbReference>
<keyword evidence="5" id="KW-0653">Protein transport</keyword>
<dbReference type="RefSeq" id="XP_004367431.1">
    <property type="nucleotide sequence ID" value="XM_004367374.1"/>
</dbReference>
<dbReference type="Pfam" id="PF00071">
    <property type="entry name" value="Ras"/>
    <property type="match status" value="1"/>
</dbReference>
<protein>
    <recommendedName>
        <fullName evidence="2">Ras-related protein Rab-21</fullName>
    </recommendedName>
</protein>
<dbReference type="PROSITE" id="PS51421">
    <property type="entry name" value="RAS"/>
    <property type="match status" value="1"/>
</dbReference>
<dbReference type="SUPFAM" id="SSF52540">
    <property type="entry name" value="P-loop containing nucleoside triphosphate hydrolases"/>
    <property type="match status" value="1"/>
</dbReference>
<keyword evidence="8" id="KW-0449">Lipoprotein</keyword>
<evidence type="ECO:0000256" key="11">
    <source>
        <dbReference type="SAM" id="MobiDB-lite"/>
    </source>
</evidence>
<dbReference type="InterPro" id="IPR001806">
    <property type="entry name" value="Small_GTPase"/>
</dbReference>
<keyword evidence="7" id="KW-0472">Membrane</keyword>
<dbReference type="InterPro" id="IPR027417">
    <property type="entry name" value="P-loop_NTPase"/>
</dbReference>
<dbReference type="GO" id="GO:0032482">
    <property type="term" value="P:Rab protein signal transduction"/>
    <property type="evidence" value="ECO:0007669"/>
    <property type="project" value="InterPro"/>
</dbReference>
<name>F4PWT4_CACFS</name>
<dbReference type="SMART" id="SM00174">
    <property type="entry name" value="RHO"/>
    <property type="match status" value="1"/>
</dbReference>
<dbReference type="GO" id="GO:0005829">
    <property type="term" value="C:cytosol"/>
    <property type="evidence" value="ECO:0007669"/>
    <property type="project" value="EnsemblProtists"/>
</dbReference>
<keyword evidence="3" id="KW-0813">Transport</keyword>
<dbReference type="FunFam" id="3.40.50.300:FF:000550">
    <property type="entry name" value="ras-related protein Rab-21"/>
    <property type="match status" value="1"/>
</dbReference>
<evidence type="ECO:0000256" key="9">
    <source>
        <dbReference type="ARBA" id="ARBA00023289"/>
    </source>
</evidence>
<sequence length="212" mass="23299">MSEAEKSFKVVLLGEGCVGKTSIVLRYIQNTFVDKHVMTQHAGFFQKNINIAGKRVGLTIWDTAGQERFHALGPIYYRGSQGAIVVYDITDADSYTKAKNWIKELKAMLGNDIVLCLIGNKCDLEKSRVITLEESEAYAASVGAKHYGTSAKLNKGVEELFLDLTKRMLTKSTAIPTISGSSNQGATTSNRQDRIPIVPENENSQEGKTCCK</sequence>
<feature type="compositionally biased region" description="Polar residues" evidence="11">
    <location>
        <begin position="201"/>
        <end position="212"/>
    </location>
</feature>
<evidence type="ECO:0000256" key="5">
    <source>
        <dbReference type="ARBA" id="ARBA00022927"/>
    </source>
</evidence>
<evidence type="ECO:0000256" key="2">
    <source>
        <dbReference type="ARBA" id="ARBA00014900"/>
    </source>
</evidence>
<dbReference type="SMART" id="SM00176">
    <property type="entry name" value="RAN"/>
    <property type="match status" value="1"/>
</dbReference>
<evidence type="ECO:0000256" key="8">
    <source>
        <dbReference type="ARBA" id="ARBA00023288"/>
    </source>
</evidence>
<accession>F4PWT4</accession>
<comment type="subcellular location">
    <subcellularLocation>
        <location evidence="10">Endomembrane system</location>
        <topology evidence="10">Lipid-anchor</topology>
    </subcellularLocation>
</comment>
<comment type="similarity">
    <text evidence="1">Belongs to the small GTPase superfamily. Rab family.</text>
</comment>
<keyword evidence="4" id="KW-0547">Nucleotide-binding</keyword>
<evidence type="ECO:0000256" key="7">
    <source>
        <dbReference type="ARBA" id="ARBA00023136"/>
    </source>
</evidence>
<evidence type="ECO:0000313" key="13">
    <source>
        <dbReference type="Proteomes" id="UP000007797"/>
    </source>
</evidence>
<evidence type="ECO:0000256" key="3">
    <source>
        <dbReference type="ARBA" id="ARBA00022448"/>
    </source>
</evidence>
<dbReference type="CDD" id="cd04123">
    <property type="entry name" value="Rab21"/>
    <property type="match status" value="1"/>
</dbReference>
<dbReference type="GO" id="GO:0003924">
    <property type="term" value="F:GTPase activity"/>
    <property type="evidence" value="ECO:0007669"/>
    <property type="project" value="InterPro"/>
</dbReference>
<dbReference type="GO" id="GO:0048870">
    <property type="term" value="P:cell motility"/>
    <property type="evidence" value="ECO:0007669"/>
    <property type="project" value="EnsemblProtists"/>
</dbReference>
<dbReference type="SMART" id="SM00173">
    <property type="entry name" value="RAS"/>
    <property type="match status" value="1"/>
</dbReference>
<dbReference type="Gene3D" id="3.40.50.300">
    <property type="entry name" value="P-loop containing nucleotide triphosphate hydrolases"/>
    <property type="match status" value="1"/>
</dbReference>
<keyword evidence="6" id="KW-0342">GTP-binding</keyword>
<dbReference type="STRING" id="1054147.F4PWT4"/>
<dbReference type="NCBIfam" id="TIGR00231">
    <property type="entry name" value="small_GTP"/>
    <property type="match status" value="1"/>
</dbReference>
<dbReference type="InterPro" id="IPR041833">
    <property type="entry name" value="Rab21"/>
</dbReference>
<gene>
    <name evidence="12" type="primary">rab21</name>
    <name evidence="12" type="ORF">DFA_07572</name>
</gene>
<dbReference type="PRINTS" id="PR00449">
    <property type="entry name" value="RASTRNSFRMNG"/>
</dbReference>
<dbReference type="SMART" id="SM00175">
    <property type="entry name" value="RAB"/>
    <property type="match status" value="1"/>
</dbReference>
<keyword evidence="9" id="KW-0636">Prenylation</keyword>
<evidence type="ECO:0000256" key="4">
    <source>
        <dbReference type="ARBA" id="ARBA00022741"/>
    </source>
</evidence>
<dbReference type="GO" id="GO:0012505">
    <property type="term" value="C:endomembrane system"/>
    <property type="evidence" value="ECO:0007669"/>
    <property type="project" value="UniProtKB-SubCell"/>
</dbReference>
<dbReference type="GO" id="GO:0005525">
    <property type="term" value="F:GTP binding"/>
    <property type="evidence" value="ECO:0007669"/>
    <property type="project" value="UniProtKB-KW"/>
</dbReference>
<feature type="compositionally biased region" description="Polar residues" evidence="11">
    <location>
        <begin position="176"/>
        <end position="190"/>
    </location>
</feature>
<organism evidence="12 13">
    <name type="scientific">Cavenderia fasciculata</name>
    <name type="common">Slime mold</name>
    <name type="synonym">Dictyostelium fasciculatum</name>
    <dbReference type="NCBI Taxonomy" id="261658"/>
    <lineage>
        <taxon>Eukaryota</taxon>
        <taxon>Amoebozoa</taxon>
        <taxon>Evosea</taxon>
        <taxon>Eumycetozoa</taxon>
        <taxon>Dictyostelia</taxon>
        <taxon>Acytosteliales</taxon>
        <taxon>Cavenderiaceae</taxon>
        <taxon>Cavenderia</taxon>
    </lineage>
</organism>
<evidence type="ECO:0000313" key="12">
    <source>
        <dbReference type="EMBL" id="EGG20448.1"/>
    </source>
</evidence>
<dbReference type="PROSITE" id="PS51420">
    <property type="entry name" value="RHO"/>
    <property type="match status" value="1"/>
</dbReference>
<dbReference type="AlphaFoldDB" id="F4PWT4"/>
<proteinExistence type="inferred from homology"/>
<dbReference type="InterPro" id="IPR005225">
    <property type="entry name" value="Small_GTP-bd"/>
</dbReference>
<dbReference type="GO" id="GO:0030866">
    <property type="term" value="P:cortical actin cytoskeleton organization"/>
    <property type="evidence" value="ECO:0007669"/>
    <property type="project" value="EnsemblProtists"/>
</dbReference>
<dbReference type="OMA" id="YCKDQFD"/>
<reference evidence="13" key="1">
    <citation type="journal article" date="2011" name="Genome Res.">
        <title>Phylogeny-wide analysis of social amoeba genomes highlights ancient origins for complex intercellular communication.</title>
        <authorList>
            <person name="Heidel A.J."/>
            <person name="Lawal H.M."/>
            <person name="Felder M."/>
            <person name="Schilde C."/>
            <person name="Helps N.R."/>
            <person name="Tunggal B."/>
            <person name="Rivero F."/>
            <person name="John U."/>
            <person name="Schleicher M."/>
            <person name="Eichinger L."/>
            <person name="Platzer M."/>
            <person name="Noegel A.A."/>
            <person name="Schaap P."/>
            <person name="Gloeckner G."/>
        </authorList>
    </citation>
    <scope>NUCLEOTIDE SEQUENCE [LARGE SCALE GENOMIC DNA]</scope>
    <source>
        <strain evidence="13">SH3</strain>
    </source>
</reference>
<evidence type="ECO:0000256" key="1">
    <source>
        <dbReference type="ARBA" id="ARBA00006270"/>
    </source>
</evidence>
<dbReference type="EMBL" id="GL883013">
    <property type="protein sequence ID" value="EGG20448.1"/>
    <property type="molecule type" value="Genomic_DNA"/>
</dbReference>
<dbReference type="PROSITE" id="PS51419">
    <property type="entry name" value="RAB"/>
    <property type="match status" value="1"/>
</dbReference>
<dbReference type="Proteomes" id="UP000007797">
    <property type="component" value="Unassembled WGS sequence"/>
</dbReference>
<dbReference type="GeneID" id="14872011"/>
<dbReference type="KEGG" id="dfa:DFA_07572"/>
<dbReference type="OrthoDB" id="63533at2759"/>
<evidence type="ECO:0000256" key="6">
    <source>
        <dbReference type="ARBA" id="ARBA00023134"/>
    </source>
</evidence>